<comment type="cofactor">
    <cofactor evidence="8">
        <name>[4Fe-4S] cluster</name>
        <dbReference type="ChEBI" id="CHEBI:49883"/>
    </cofactor>
    <text evidence="8">Binds 1 [4Fe-4S] cluster. The cluster is coordinated with 3 cysteines and an exchangeable S-adenosyl-L-methionine.</text>
</comment>
<feature type="binding site" evidence="8">
    <location>
        <begin position="36"/>
        <end position="38"/>
    </location>
    <ligand>
        <name>S-adenosyl-L-methionine</name>
        <dbReference type="ChEBI" id="CHEBI:59789"/>
    </ligand>
</feature>
<dbReference type="InterPro" id="IPR007197">
    <property type="entry name" value="rSAM"/>
</dbReference>
<comment type="caution">
    <text evidence="10">The sequence shown here is derived from an EMBL/GenBank/DDBJ whole genome shotgun (WGS) entry which is preliminary data.</text>
</comment>
<protein>
    <recommendedName>
        <fullName evidence="8">7-carboxy-7-deazaguanine synthase</fullName>
        <shortName evidence="8">CDG synthase</shortName>
        <ecNumber evidence="8">4.3.99.3</ecNumber>
    </recommendedName>
    <alternativeName>
        <fullName evidence="8">Queuosine biosynthesis protein QueE</fullName>
    </alternativeName>
</protein>
<dbReference type="Pfam" id="PF04055">
    <property type="entry name" value="Radical_SAM"/>
    <property type="match status" value="1"/>
</dbReference>
<comment type="similarity">
    <text evidence="8">Belongs to the radical SAM superfamily. 7-carboxy-7-deazaguanine synthase family.</text>
</comment>
<dbReference type="GO" id="GO:0000287">
    <property type="term" value="F:magnesium ion binding"/>
    <property type="evidence" value="ECO:0007669"/>
    <property type="project" value="UniProtKB-UniRule"/>
</dbReference>
<evidence type="ECO:0000256" key="3">
    <source>
        <dbReference type="ARBA" id="ARBA00022723"/>
    </source>
</evidence>
<keyword evidence="6 8" id="KW-0411">Iron-sulfur</keyword>
<comment type="subunit">
    <text evidence="8">Homodimer.</text>
</comment>
<dbReference type="InterPro" id="IPR058240">
    <property type="entry name" value="rSAM_sf"/>
</dbReference>
<dbReference type="AlphaFoldDB" id="A0A226BY22"/>
<evidence type="ECO:0000256" key="6">
    <source>
        <dbReference type="ARBA" id="ARBA00023014"/>
    </source>
</evidence>
<dbReference type="UniPathway" id="UPA00391"/>
<evidence type="ECO:0000313" key="10">
    <source>
        <dbReference type="EMBL" id="OWZ83017.1"/>
    </source>
</evidence>
<feature type="domain" description="Radical SAM core" evidence="9">
    <location>
        <begin position="17"/>
        <end position="213"/>
    </location>
</feature>
<keyword evidence="4 8" id="KW-0460">Magnesium</keyword>
<dbReference type="CDD" id="cd01335">
    <property type="entry name" value="Radical_SAM"/>
    <property type="match status" value="1"/>
</dbReference>
<keyword evidence="11" id="KW-1185">Reference proteome</keyword>
<organism evidence="10 11">
    <name type="scientific">Natranaerobius trueperi</name>
    <dbReference type="NCBI Taxonomy" id="759412"/>
    <lineage>
        <taxon>Bacteria</taxon>
        <taxon>Bacillati</taxon>
        <taxon>Bacillota</taxon>
        <taxon>Clostridia</taxon>
        <taxon>Natranaerobiales</taxon>
        <taxon>Natranaerobiaceae</taxon>
        <taxon>Natranaerobius</taxon>
    </lineage>
</organism>
<evidence type="ECO:0000256" key="8">
    <source>
        <dbReference type="HAMAP-Rule" id="MF_00917"/>
    </source>
</evidence>
<dbReference type="InterPro" id="IPR024924">
    <property type="entry name" value="7-CO-7-deazaguanine_synth-like"/>
</dbReference>
<comment type="cofactor">
    <cofactor evidence="8">
        <name>S-adenosyl-L-methionine</name>
        <dbReference type="ChEBI" id="CHEBI:59789"/>
    </cofactor>
    <text evidence="8">Binds 1 S-adenosyl-L-methionine per subunit.</text>
</comment>
<dbReference type="EMBL" id="NIQC01000030">
    <property type="protein sequence ID" value="OWZ83017.1"/>
    <property type="molecule type" value="Genomic_DNA"/>
</dbReference>
<dbReference type="PANTHER" id="PTHR42836">
    <property type="entry name" value="7-CARBOXY-7-DEAZAGUANINE SYNTHASE"/>
    <property type="match status" value="1"/>
</dbReference>
<proteinExistence type="inferred from homology"/>
<keyword evidence="5 8" id="KW-0408">Iron</keyword>
<evidence type="ECO:0000256" key="5">
    <source>
        <dbReference type="ARBA" id="ARBA00023004"/>
    </source>
</evidence>
<feature type="binding site" evidence="8">
    <location>
        <position position="39"/>
    </location>
    <ligand>
        <name>Mg(2+)</name>
        <dbReference type="ChEBI" id="CHEBI:18420"/>
    </ligand>
</feature>
<comment type="caution">
    <text evidence="8">Lacks conserved residue(s) required for the propagation of feature annotation.</text>
</comment>
<evidence type="ECO:0000256" key="2">
    <source>
        <dbReference type="ARBA" id="ARBA00022691"/>
    </source>
</evidence>
<keyword evidence="7 8" id="KW-0456">Lyase</keyword>
<comment type="cofactor">
    <cofactor evidence="8">
        <name>Mg(2+)</name>
        <dbReference type="ChEBI" id="CHEBI:18420"/>
    </cofactor>
</comment>
<dbReference type="PIRSF" id="PIRSF000370">
    <property type="entry name" value="QueE"/>
    <property type="match status" value="1"/>
</dbReference>
<dbReference type="GO" id="GO:0051539">
    <property type="term" value="F:4 iron, 4 sulfur cluster binding"/>
    <property type="evidence" value="ECO:0007669"/>
    <property type="project" value="UniProtKB-UniRule"/>
</dbReference>
<keyword evidence="8" id="KW-0671">Queuosine biosynthesis</keyword>
<comment type="catalytic activity">
    <reaction evidence="8">
        <text>6-carboxy-5,6,7,8-tetrahydropterin + H(+) = 7-carboxy-7-carbaguanine + NH4(+)</text>
        <dbReference type="Rhea" id="RHEA:27974"/>
        <dbReference type="ChEBI" id="CHEBI:15378"/>
        <dbReference type="ChEBI" id="CHEBI:28938"/>
        <dbReference type="ChEBI" id="CHEBI:61032"/>
        <dbReference type="ChEBI" id="CHEBI:61036"/>
        <dbReference type="EC" id="4.3.99.3"/>
    </reaction>
</comment>
<comment type="pathway">
    <text evidence="8">Purine metabolism; 7-cyano-7-deazaguanine biosynthesis.</text>
</comment>
<evidence type="ECO:0000256" key="7">
    <source>
        <dbReference type="ARBA" id="ARBA00023239"/>
    </source>
</evidence>
<feature type="binding site" evidence="8">
    <location>
        <position position="30"/>
    </location>
    <ligand>
        <name>[4Fe-4S] cluster</name>
        <dbReference type="ChEBI" id="CHEBI:49883"/>
        <note>4Fe-4S-S-AdoMet</note>
    </ligand>
</feature>
<dbReference type="InterPro" id="IPR023868">
    <property type="entry name" value="7-CO-7-deazaGua_synth_put_Clo"/>
</dbReference>
<dbReference type="Gene3D" id="3.20.20.70">
    <property type="entry name" value="Aldolase class I"/>
    <property type="match status" value="1"/>
</dbReference>
<dbReference type="GO" id="GO:0008616">
    <property type="term" value="P:tRNA queuosine(34) biosynthetic process"/>
    <property type="evidence" value="ECO:0007669"/>
    <property type="project" value="UniProtKB-UniRule"/>
</dbReference>
<evidence type="ECO:0000259" key="9">
    <source>
        <dbReference type="PROSITE" id="PS51918"/>
    </source>
</evidence>
<evidence type="ECO:0000256" key="1">
    <source>
        <dbReference type="ARBA" id="ARBA00022485"/>
    </source>
</evidence>
<dbReference type="OrthoDB" id="9792276at2"/>
<reference evidence="10 11" key="1">
    <citation type="submission" date="2017-06" db="EMBL/GenBank/DDBJ databases">
        <title>Draft Genome Sequence of Natranaerobius trueperi halophilic, alkalithermophilic bacteria from soda lakes.</title>
        <authorList>
            <person name="Zhao B."/>
        </authorList>
    </citation>
    <scope>NUCLEOTIDE SEQUENCE [LARGE SCALE GENOMIC DNA]</scope>
    <source>
        <strain evidence="10 11">DSM 18760</strain>
    </source>
</reference>
<dbReference type="PANTHER" id="PTHR42836:SF1">
    <property type="entry name" value="7-CARBOXY-7-DEAZAGUANINE SYNTHASE"/>
    <property type="match status" value="1"/>
</dbReference>
<dbReference type="PROSITE" id="PS51918">
    <property type="entry name" value="RADICAL_SAM"/>
    <property type="match status" value="1"/>
</dbReference>
<dbReference type="InterPro" id="IPR013785">
    <property type="entry name" value="Aldolase_TIM"/>
</dbReference>
<feature type="binding site" evidence="8">
    <location>
        <position position="26"/>
    </location>
    <ligand>
        <name>substrate</name>
    </ligand>
</feature>
<gene>
    <name evidence="8" type="primary">queE</name>
    <name evidence="10" type="ORF">CDO51_10985</name>
</gene>
<dbReference type="NCBIfam" id="TIGR03963">
    <property type="entry name" value="rSAM_QueE_Clost"/>
    <property type="match status" value="1"/>
</dbReference>
<dbReference type="Proteomes" id="UP000214588">
    <property type="component" value="Unassembled WGS sequence"/>
</dbReference>
<keyword evidence="1 8" id="KW-0004">4Fe-4S</keyword>
<dbReference type="HAMAP" id="MF_00917">
    <property type="entry name" value="QueE"/>
    <property type="match status" value="1"/>
</dbReference>
<feature type="binding site" evidence="8">
    <location>
        <begin position="11"/>
        <end position="13"/>
    </location>
    <ligand>
        <name>substrate</name>
    </ligand>
</feature>
<feature type="binding site" evidence="8">
    <location>
        <position position="37"/>
    </location>
    <ligand>
        <name>[4Fe-4S] cluster</name>
        <dbReference type="ChEBI" id="CHEBI:49883"/>
        <note>4Fe-4S-S-AdoMet</note>
    </ligand>
</feature>
<comment type="function">
    <text evidence="8">Catalyzes the complex heterocyclic radical-mediated conversion of 6-carboxy-5,6,7,8-tetrahydropterin (CPH4) to 7-carboxy-7-deazaguanine (CDG), a step common to the biosynthetic pathways of all 7-deazapurine-containing compounds.</text>
</comment>
<dbReference type="GO" id="GO:0016840">
    <property type="term" value="F:carbon-nitrogen lyase activity"/>
    <property type="evidence" value="ECO:0007669"/>
    <property type="project" value="UniProtKB-UniRule"/>
</dbReference>
<evidence type="ECO:0000313" key="11">
    <source>
        <dbReference type="Proteomes" id="UP000214588"/>
    </source>
</evidence>
<keyword evidence="2 8" id="KW-0949">S-adenosyl-L-methionine</keyword>
<feature type="binding site" evidence="8">
    <location>
        <position position="74"/>
    </location>
    <ligand>
        <name>S-adenosyl-L-methionine</name>
        <dbReference type="ChEBI" id="CHEBI:59789"/>
    </ligand>
</feature>
<keyword evidence="3 8" id="KW-0479">Metal-binding</keyword>
<accession>A0A226BY22</accession>
<feature type="binding site" evidence="8">
    <location>
        <position position="72"/>
    </location>
    <ligand>
        <name>substrate</name>
    </ligand>
</feature>
<dbReference type="GO" id="GO:1904047">
    <property type="term" value="F:S-adenosyl-L-methionine binding"/>
    <property type="evidence" value="ECO:0007669"/>
    <property type="project" value="UniProtKB-UniRule"/>
</dbReference>
<dbReference type="SFLD" id="SFLDS00029">
    <property type="entry name" value="Radical_SAM"/>
    <property type="match status" value="1"/>
</dbReference>
<dbReference type="EC" id="4.3.99.3" evidence="8"/>
<evidence type="ECO:0000256" key="4">
    <source>
        <dbReference type="ARBA" id="ARBA00022842"/>
    </source>
</evidence>
<name>A0A226BY22_9FIRM</name>
<feature type="binding site" evidence="8">
    <location>
        <position position="34"/>
    </location>
    <ligand>
        <name>[4Fe-4S] cluster</name>
        <dbReference type="ChEBI" id="CHEBI:49883"/>
        <note>4Fe-4S-S-AdoMet</note>
    </ligand>
</feature>
<dbReference type="RefSeq" id="WP_089024306.1">
    <property type="nucleotide sequence ID" value="NZ_NIQC01000030.1"/>
</dbReference>
<dbReference type="SUPFAM" id="SSF102114">
    <property type="entry name" value="Radical SAM enzymes"/>
    <property type="match status" value="1"/>
</dbReference>
<sequence length="218" mass="24623">MFKVNETFVSINGEGPHAGQLAFFVRFQGCNLNCSYCDTDYARSLNSEYIEKSTHDLVSEIEQSGVNSILLTGGEPLLQDKDSLSFLITTLLDKGYNVDIETNGAVDIKWIDNDVNIIMDYKLPSSNMESDMLIANIKSLQKNDAIKFVCGNDKDLNKVLEIIDKYNLNKKTQVFLSPVFGMLEPSQIVEFIKENNTNDVKVQLQLHKIIWDPDMRGV</sequence>